<sequence>MTTSLSVVHDEIIIDILAANGSHSKEHGDTVLQTTVDNIISNEVASWIISFISVGLVPLLFVLGVPGNILCAAVFCKLGLRERINVCVFALGLVDLATITFTFFLSAEWAYRSLTGLELNIFIQYFVGPTGFLWASMFVSATIACERCFCVVSPFKAQRYIKTSTTAVVITVATVVLAGGMCAIAGPKHKAVMVYDPVTNTSKSCGVPHQVREDIFLVLTLVWIRQCAVKPI</sequence>
<evidence type="ECO:0000256" key="6">
    <source>
        <dbReference type="SAM" id="Phobius"/>
    </source>
</evidence>
<accession>A0A2T7NYC1</accession>
<evidence type="ECO:0000256" key="4">
    <source>
        <dbReference type="ARBA" id="ARBA00023170"/>
    </source>
</evidence>
<evidence type="ECO:0000313" key="8">
    <source>
        <dbReference type="Proteomes" id="UP000245119"/>
    </source>
</evidence>
<organism evidence="7 8">
    <name type="scientific">Pomacea canaliculata</name>
    <name type="common">Golden apple snail</name>
    <dbReference type="NCBI Taxonomy" id="400727"/>
    <lineage>
        <taxon>Eukaryota</taxon>
        <taxon>Metazoa</taxon>
        <taxon>Spiralia</taxon>
        <taxon>Lophotrochozoa</taxon>
        <taxon>Mollusca</taxon>
        <taxon>Gastropoda</taxon>
        <taxon>Caenogastropoda</taxon>
        <taxon>Architaenioglossa</taxon>
        <taxon>Ampullarioidea</taxon>
        <taxon>Ampullariidae</taxon>
        <taxon>Pomacea</taxon>
    </lineage>
</organism>
<evidence type="ECO:0000256" key="2">
    <source>
        <dbReference type="ARBA" id="ARBA00022475"/>
    </source>
</evidence>
<feature type="transmembrane region" description="Helical" evidence="6">
    <location>
        <begin position="88"/>
        <end position="111"/>
    </location>
</feature>
<feature type="transmembrane region" description="Helical" evidence="6">
    <location>
        <begin position="167"/>
        <end position="186"/>
    </location>
</feature>
<dbReference type="GO" id="GO:0007218">
    <property type="term" value="P:neuropeptide signaling pathway"/>
    <property type="evidence" value="ECO:0007669"/>
    <property type="project" value="TreeGrafter"/>
</dbReference>
<evidence type="ECO:0000313" key="7">
    <source>
        <dbReference type="EMBL" id="PVD26178.1"/>
    </source>
</evidence>
<keyword evidence="4" id="KW-0675">Receptor</keyword>
<name>A0A2T7NYC1_POMCA</name>
<keyword evidence="8" id="KW-1185">Reference proteome</keyword>
<dbReference type="Gene3D" id="1.20.1070.10">
    <property type="entry name" value="Rhodopsin 7-helix transmembrane proteins"/>
    <property type="match status" value="1"/>
</dbReference>
<dbReference type="SUPFAM" id="SSF81321">
    <property type="entry name" value="Family A G protein-coupled receptor-like"/>
    <property type="match status" value="1"/>
</dbReference>
<keyword evidence="2" id="KW-1003">Cell membrane</keyword>
<dbReference type="GO" id="GO:0008528">
    <property type="term" value="F:G protein-coupled peptide receptor activity"/>
    <property type="evidence" value="ECO:0007669"/>
    <property type="project" value="TreeGrafter"/>
</dbReference>
<comment type="caution">
    <text evidence="7">The sequence shown here is derived from an EMBL/GenBank/DDBJ whole genome shotgun (WGS) entry which is preliminary data.</text>
</comment>
<comment type="subcellular location">
    <subcellularLocation>
        <location evidence="1">Cell membrane</location>
        <topology evidence="1">Multi-pass membrane protein</topology>
    </subcellularLocation>
</comment>
<evidence type="ECO:0000256" key="3">
    <source>
        <dbReference type="ARBA" id="ARBA00023040"/>
    </source>
</evidence>
<feature type="transmembrane region" description="Helical" evidence="6">
    <location>
        <begin position="47"/>
        <end position="76"/>
    </location>
</feature>
<evidence type="ECO:0008006" key="9">
    <source>
        <dbReference type="Google" id="ProtNLM"/>
    </source>
</evidence>
<gene>
    <name evidence="7" type="ORF">C0Q70_13847</name>
</gene>
<keyword evidence="5" id="KW-0807">Transducer</keyword>
<dbReference type="Proteomes" id="UP000245119">
    <property type="component" value="Linkage Group LG8"/>
</dbReference>
<evidence type="ECO:0000256" key="5">
    <source>
        <dbReference type="ARBA" id="ARBA00023224"/>
    </source>
</evidence>
<dbReference type="AlphaFoldDB" id="A0A2T7NYC1"/>
<feature type="transmembrane region" description="Helical" evidence="6">
    <location>
        <begin position="131"/>
        <end position="155"/>
    </location>
</feature>
<dbReference type="OrthoDB" id="6070345at2759"/>
<evidence type="ECO:0000256" key="1">
    <source>
        <dbReference type="ARBA" id="ARBA00004651"/>
    </source>
</evidence>
<keyword evidence="6" id="KW-1133">Transmembrane helix</keyword>
<protein>
    <recommendedName>
        <fullName evidence="9">G-protein coupled receptors family 1 profile domain-containing protein</fullName>
    </recommendedName>
</protein>
<dbReference type="GO" id="GO:0005886">
    <property type="term" value="C:plasma membrane"/>
    <property type="evidence" value="ECO:0007669"/>
    <property type="project" value="UniProtKB-SubCell"/>
</dbReference>
<proteinExistence type="predicted"/>
<dbReference type="PANTHER" id="PTHR24230">
    <property type="entry name" value="G-PROTEIN COUPLED RECEPTOR"/>
    <property type="match status" value="1"/>
</dbReference>
<dbReference type="EMBL" id="PZQS01000008">
    <property type="protein sequence ID" value="PVD26178.1"/>
    <property type="molecule type" value="Genomic_DNA"/>
</dbReference>
<keyword evidence="6" id="KW-0812">Transmembrane</keyword>
<keyword evidence="3" id="KW-0297">G-protein coupled receptor</keyword>
<keyword evidence="6" id="KW-0472">Membrane</keyword>
<reference evidence="7 8" key="1">
    <citation type="submission" date="2018-04" db="EMBL/GenBank/DDBJ databases">
        <title>The genome of golden apple snail Pomacea canaliculata provides insight into stress tolerance and invasive adaptation.</title>
        <authorList>
            <person name="Liu C."/>
            <person name="Liu B."/>
            <person name="Ren Y."/>
            <person name="Zhang Y."/>
            <person name="Wang H."/>
            <person name="Li S."/>
            <person name="Jiang F."/>
            <person name="Yin L."/>
            <person name="Zhang G."/>
            <person name="Qian W."/>
            <person name="Fan W."/>
        </authorList>
    </citation>
    <scope>NUCLEOTIDE SEQUENCE [LARGE SCALE GENOMIC DNA]</scope>
    <source>
        <strain evidence="7">SZHN2017</strain>
        <tissue evidence="7">Muscle</tissue>
    </source>
</reference>